<organism evidence="2 3">
    <name type="scientific">Phytohabitans aurantiacus</name>
    <dbReference type="NCBI Taxonomy" id="3016789"/>
    <lineage>
        <taxon>Bacteria</taxon>
        <taxon>Bacillati</taxon>
        <taxon>Actinomycetota</taxon>
        <taxon>Actinomycetes</taxon>
        <taxon>Micromonosporales</taxon>
        <taxon>Micromonosporaceae</taxon>
    </lineage>
</organism>
<keyword evidence="2" id="KW-0255">Endonuclease</keyword>
<protein>
    <submittedName>
        <fullName evidence="2">HNH endonuclease</fullName>
    </submittedName>
</protein>
<name>A0ABQ5QQ96_9ACTN</name>
<keyword evidence="3" id="KW-1185">Reference proteome</keyword>
<reference evidence="2" key="1">
    <citation type="submission" date="2022-12" db="EMBL/GenBank/DDBJ databases">
        <title>New Phytohabitans aurantiacus sp. RD004123 nov., an actinomycete isolated from soil.</title>
        <authorList>
            <person name="Triningsih D.W."/>
            <person name="Harunari E."/>
            <person name="Igarashi Y."/>
        </authorList>
    </citation>
    <scope>NUCLEOTIDE SEQUENCE</scope>
    <source>
        <strain evidence="2">RD004123</strain>
    </source>
</reference>
<evidence type="ECO:0000313" key="3">
    <source>
        <dbReference type="Proteomes" id="UP001144280"/>
    </source>
</evidence>
<gene>
    <name evidence="2" type="ORF">Pa4123_16680</name>
</gene>
<evidence type="ECO:0000313" key="2">
    <source>
        <dbReference type="EMBL" id="GLH96394.1"/>
    </source>
</evidence>
<dbReference type="Pfam" id="PF02720">
    <property type="entry name" value="DUF222"/>
    <property type="match status" value="1"/>
</dbReference>
<accession>A0ABQ5QQ96</accession>
<comment type="caution">
    <text evidence="2">The sequence shown here is derived from an EMBL/GenBank/DDBJ whole genome shotgun (WGS) entry which is preliminary data.</text>
</comment>
<dbReference type="Proteomes" id="UP001144280">
    <property type="component" value="Unassembled WGS sequence"/>
</dbReference>
<feature type="domain" description="HNH nuclease" evidence="1">
    <location>
        <begin position="341"/>
        <end position="393"/>
    </location>
</feature>
<dbReference type="InterPro" id="IPR003615">
    <property type="entry name" value="HNH_nuc"/>
</dbReference>
<dbReference type="SMART" id="SM00507">
    <property type="entry name" value="HNHc"/>
    <property type="match status" value="1"/>
</dbReference>
<dbReference type="GO" id="GO:0004519">
    <property type="term" value="F:endonuclease activity"/>
    <property type="evidence" value="ECO:0007669"/>
    <property type="project" value="UniProtKB-KW"/>
</dbReference>
<sequence length="433" mass="47693">MSAGVSPGGATITAQTYENQCVRETLEQLREIAGHCAGTPAWSLSNPDLVDALHAAHDAQQMLAATTLHLIREIEGRNLPIAQQAASTAVWLRERLHVSIHTARRTVDLAKTLDQRPTLDAALSTAAVNVEQAHIVAKTVHDLADEAAPDVVDLAEKALIAEFAGWEPSAFRKAAHRILAHVAPEVADEADRRAAERDEKRAQRTRAFTLTNNGDGRFRVTGWLDAEAAAIVNAALDPLCKPDLERTPAQRRADALVEVCRLALRTKQLPDNGGDRPQVVITVPYDVVRKELGHGQLDTGERLTAEQVRRLACDAHILPIVLGGQGQILDVGQQRRLFTGPLRRALVVRDGGCAFPGCDRPPQWCDGHHIRHWTDGGDTALNNGVLLCGYHHRLIHRGEWEVRMADDGRPEFIPPAYVDSERKPRRNIYHQRT</sequence>
<dbReference type="CDD" id="cd00085">
    <property type="entry name" value="HNHc"/>
    <property type="match status" value="1"/>
</dbReference>
<proteinExistence type="predicted"/>
<dbReference type="InterPro" id="IPR003870">
    <property type="entry name" value="DUF222"/>
</dbReference>
<keyword evidence="2" id="KW-0540">Nuclease</keyword>
<keyword evidence="2" id="KW-0378">Hydrolase</keyword>
<dbReference type="EMBL" id="BSDI01000007">
    <property type="protein sequence ID" value="GLH96394.1"/>
    <property type="molecule type" value="Genomic_DNA"/>
</dbReference>
<evidence type="ECO:0000259" key="1">
    <source>
        <dbReference type="SMART" id="SM00507"/>
    </source>
</evidence>